<sequence>EDLLPGQRPVLHLNQFIRLLLQLLCRVGVVDLFLEALVRPLLKCLNNFGNDISKCQFYMDMLSECRKNSGSMMGA</sequence>
<evidence type="ECO:0000313" key="4">
    <source>
        <dbReference type="Proteomes" id="UP000233551"/>
    </source>
</evidence>
<feature type="non-terminal residue" evidence="3">
    <location>
        <position position="1"/>
    </location>
</feature>
<comment type="caution">
    <text evidence="3">The sequence shown here is derived from an EMBL/GenBank/DDBJ whole genome shotgun (WGS) entry which is preliminary data.</text>
</comment>
<dbReference type="STRING" id="22663.A0A2I0HNA1"/>
<keyword evidence="4" id="KW-1185">Reference proteome</keyword>
<name>A0A2I0HNA1_PUNGR</name>
<proteinExistence type="predicted"/>
<dbReference type="Pfam" id="PF06747">
    <property type="entry name" value="CHCH"/>
    <property type="match status" value="1"/>
</dbReference>
<dbReference type="AlphaFoldDB" id="A0A2I0HNA1"/>
<gene>
    <name evidence="3" type="ORF">CRG98_046383</name>
</gene>
<evidence type="ECO:0000256" key="1">
    <source>
        <dbReference type="ARBA" id="ARBA00023157"/>
    </source>
</evidence>
<evidence type="ECO:0000313" key="3">
    <source>
        <dbReference type="EMBL" id="PKI33214.1"/>
    </source>
</evidence>
<dbReference type="Proteomes" id="UP000233551">
    <property type="component" value="Unassembled WGS sequence"/>
</dbReference>
<evidence type="ECO:0000259" key="2">
    <source>
        <dbReference type="Pfam" id="PF06747"/>
    </source>
</evidence>
<keyword evidence="1" id="KW-1015">Disulfide bond</keyword>
<dbReference type="EMBL" id="PGOL01006847">
    <property type="protein sequence ID" value="PKI33214.1"/>
    <property type="molecule type" value="Genomic_DNA"/>
</dbReference>
<feature type="domain" description="CHCH" evidence="2">
    <location>
        <begin position="41"/>
        <end position="68"/>
    </location>
</feature>
<dbReference type="InterPro" id="IPR010625">
    <property type="entry name" value="CHCH"/>
</dbReference>
<accession>A0A2I0HNA1</accession>
<reference evidence="3 4" key="1">
    <citation type="submission" date="2017-11" db="EMBL/GenBank/DDBJ databases">
        <title>De-novo sequencing of pomegranate (Punica granatum L.) genome.</title>
        <authorList>
            <person name="Akparov Z."/>
            <person name="Amiraslanov A."/>
            <person name="Hajiyeva S."/>
            <person name="Abbasov M."/>
            <person name="Kaur K."/>
            <person name="Hamwieh A."/>
            <person name="Solovyev V."/>
            <person name="Salamov A."/>
            <person name="Braich B."/>
            <person name="Kosarev P."/>
            <person name="Mahmoud A."/>
            <person name="Hajiyev E."/>
            <person name="Babayeva S."/>
            <person name="Izzatullayeva V."/>
            <person name="Mammadov A."/>
            <person name="Mammadov A."/>
            <person name="Sharifova S."/>
            <person name="Ojaghi J."/>
            <person name="Eynullazada K."/>
            <person name="Bayramov B."/>
            <person name="Abdulazimova A."/>
            <person name="Shahmuradov I."/>
        </authorList>
    </citation>
    <scope>NUCLEOTIDE SEQUENCE [LARGE SCALE GENOMIC DNA]</scope>
    <source>
        <strain evidence="4">cv. AG2017</strain>
        <tissue evidence="3">Leaf</tissue>
    </source>
</reference>
<organism evidence="3 4">
    <name type="scientific">Punica granatum</name>
    <name type="common">Pomegranate</name>
    <dbReference type="NCBI Taxonomy" id="22663"/>
    <lineage>
        <taxon>Eukaryota</taxon>
        <taxon>Viridiplantae</taxon>
        <taxon>Streptophyta</taxon>
        <taxon>Embryophyta</taxon>
        <taxon>Tracheophyta</taxon>
        <taxon>Spermatophyta</taxon>
        <taxon>Magnoliopsida</taxon>
        <taxon>eudicotyledons</taxon>
        <taxon>Gunneridae</taxon>
        <taxon>Pentapetalae</taxon>
        <taxon>rosids</taxon>
        <taxon>malvids</taxon>
        <taxon>Myrtales</taxon>
        <taxon>Lythraceae</taxon>
        <taxon>Punica</taxon>
    </lineage>
</organism>
<protein>
    <recommendedName>
        <fullName evidence="2">CHCH domain-containing protein</fullName>
    </recommendedName>
</protein>